<comment type="similarity">
    <text evidence="1">Belongs to the metallo-dependent hydrolases superfamily. TatD-type hydrolase family.</text>
</comment>
<accession>A0A4P8QT02</accession>
<dbReference type="Pfam" id="PF01026">
    <property type="entry name" value="TatD_DNase"/>
    <property type="match status" value="1"/>
</dbReference>
<dbReference type="CDD" id="cd01310">
    <property type="entry name" value="TatD_DNAse"/>
    <property type="match status" value="1"/>
</dbReference>
<dbReference type="KEGG" id="brb:EH207_01775"/>
<dbReference type="PROSITE" id="PS01091">
    <property type="entry name" value="TATD_3"/>
    <property type="match status" value="1"/>
</dbReference>
<dbReference type="PROSITE" id="PS01090">
    <property type="entry name" value="TATD_2"/>
    <property type="match status" value="1"/>
</dbReference>
<feature type="binding site" evidence="4">
    <location>
        <position position="218"/>
    </location>
    <ligand>
        <name>a divalent metal cation</name>
        <dbReference type="ChEBI" id="CHEBI:60240"/>
        <label>1</label>
    </ligand>
</feature>
<proteinExistence type="inferred from homology"/>
<dbReference type="GO" id="GO:0005829">
    <property type="term" value="C:cytosol"/>
    <property type="evidence" value="ECO:0007669"/>
    <property type="project" value="TreeGrafter"/>
</dbReference>
<dbReference type="PANTHER" id="PTHR46124">
    <property type="entry name" value="D-AMINOACYL-TRNA DEACYLASE"/>
    <property type="match status" value="1"/>
</dbReference>
<dbReference type="SUPFAM" id="SSF51556">
    <property type="entry name" value="Metallo-dependent hydrolases"/>
    <property type="match status" value="1"/>
</dbReference>
<dbReference type="PROSITE" id="PS01137">
    <property type="entry name" value="TATD_1"/>
    <property type="match status" value="1"/>
</dbReference>
<evidence type="ECO:0000313" key="5">
    <source>
        <dbReference type="EMBL" id="QCR10238.1"/>
    </source>
</evidence>
<dbReference type="Proteomes" id="UP000299580">
    <property type="component" value="Chromosome"/>
</dbReference>
<reference evidence="5 6" key="1">
    <citation type="submission" date="2018-11" db="EMBL/GenBank/DDBJ databases">
        <title>Genome sequences of Brenneria nigrifluens and Brenneria rubrifaciens.</title>
        <authorList>
            <person name="Poret-Peterson A.T."/>
            <person name="McClean A.E."/>
            <person name="Kluepfel D.A."/>
        </authorList>
    </citation>
    <scope>NUCLEOTIDE SEQUENCE [LARGE SCALE GENOMIC DNA]</scope>
    <source>
        <strain evidence="5 6">6D370</strain>
    </source>
</reference>
<name>A0A4P8QT02_9GAMM</name>
<feature type="binding site" evidence="4">
    <location>
        <position position="108"/>
    </location>
    <ligand>
        <name>a divalent metal cation</name>
        <dbReference type="ChEBI" id="CHEBI:60240"/>
        <label>1</label>
    </ligand>
</feature>
<evidence type="ECO:0000313" key="6">
    <source>
        <dbReference type="Proteomes" id="UP000299580"/>
    </source>
</evidence>
<feature type="binding site" evidence="4">
    <location>
        <position position="168"/>
    </location>
    <ligand>
        <name>a divalent metal cation</name>
        <dbReference type="ChEBI" id="CHEBI:60240"/>
        <label>2</label>
    </ligand>
</feature>
<dbReference type="Gene3D" id="3.20.20.140">
    <property type="entry name" value="Metal-dependent hydrolases"/>
    <property type="match status" value="1"/>
</dbReference>
<evidence type="ECO:0000256" key="4">
    <source>
        <dbReference type="PIRSR" id="PIRSR005902-1"/>
    </source>
</evidence>
<dbReference type="PANTHER" id="PTHR46124:SF3">
    <property type="entry name" value="HYDROLASE"/>
    <property type="match status" value="1"/>
</dbReference>
<dbReference type="GO" id="GO:0046872">
    <property type="term" value="F:metal ion binding"/>
    <property type="evidence" value="ECO:0007669"/>
    <property type="project" value="UniProtKB-KW"/>
</dbReference>
<dbReference type="InterPro" id="IPR001130">
    <property type="entry name" value="TatD-like"/>
</dbReference>
<gene>
    <name evidence="5" type="ORF">EH207_01775</name>
</gene>
<feature type="binding site" evidence="4">
    <location>
        <position position="144"/>
    </location>
    <ligand>
        <name>a divalent metal cation</name>
        <dbReference type="ChEBI" id="CHEBI:60240"/>
        <label>2</label>
    </ligand>
</feature>
<dbReference type="AlphaFoldDB" id="A0A4P8QT02"/>
<dbReference type="GO" id="GO:0016788">
    <property type="term" value="F:hydrolase activity, acting on ester bonds"/>
    <property type="evidence" value="ECO:0007669"/>
    <property type="project" value="InterPro"/>
</dbReference>
<dbReference type="InterPro" id="IPR032466">
    <property type="entry name" value="Metal_Hydrolase"/>
</dbReference>
<protein>
    <submittedName>
        <fullName evidence="5">Metal-dependent hydrolase</fullName>
    </submittedName>
</protein>
<keyword evidence="6" id="KW-1185">Reference proteome</keyword>
<feature type="binding site" evidence="4">
    <location>
        <position position="22"/>
    </location>
    <ligand>
        <name>a divalent metal cation</name>
        <dbReference type="ChEBI" id="CHEBI:60240"/>
        <label>1</label>
    </ligand>
</feature>
<sequence>MLPSVGSPALATSSSFIDTHCHFDFPLFYDNAFASLQLAAAAGVERIIIPAVAAHYFERVLTLVRAHSPLYCALGLHPLYISQHADADLTRLEANLRQKPEKLVAVGEVGLDLYMQAPHFERQCRMLETQLKLAKRYDLPVILHSRRTHDQLAQLLRRVDVPRTGVVHGFAGSLEQAQAFIRLGYYIGVGGTITYSRANKTRQAIARLPLDRLLLETDAPDMPVSGYQGQPNRPERVINVFQSLCQLRPEPAEKLAAAIYQNTLRLFALG</sequence>
<keyword evidence="3 5" id="KW-0378">Hydrolase</keyword>
<feature type="binding site" evidence="4">
    <location>
        <position position="20"/>
    </location>
    <ligand>
        <name>a divalent metal cation</name>
        <dbReference type="ChEBI" id="CHEBI:60240"/>
        <label>1</label>
    </ligand>
</feature>
<organism evidence="5 6">
    <name type="scientific">Brenneria rubrifaciens</name>
    <dbReference type="NCBI Taxonomy" id="55213"/>
    <lineage>
        <taxon>Bacteria</taxon>
        <taxon>Pseudomonadati</taxon>
        <taxon>Pseudomonadota</taxon>
        <taxon>Gammaproteobacteria</taxon>
        <taxon>Enterobacterales</taxon>
        <taxon>Pectobacteriaceae</taxon>
        <taxon>Brenneria</taxon>
    </lineage>
</organism>
<dbReference type="PIRSF" id="PIRSF005902">
    <property type="entry name" value="DNase_TatD"/>
    <property type="match status" value="1"/>
</dbReference>
<dbReference type="OrthoDB" id="9810005at2"/>
<keyword evidence="2 4" id="KW-0479">Metal-binding</keyword>
<dbReference type="FunFam" id="3.20.20.140:FF:000005">
    <property type="entry name" value="TatD family hydrolase"/>
    <property type="match status" value="1"/>
</dbReference>
<dbReference type="EMBL" id="CP034035">
    <property type="protein sequence ID" value="QCR10238.1"/>
    <property type="molecule type" value="Genomic_DNA"/>
</dbReference>
<evidence type="ECO:0000256" key="3">
    <source>
        <dbReference type="ARBA" id="ARBA00022801"/>
    </source>
</evidence>
<evidence type="ECO:0000256" key="2">
    <source>
        <dbReference type="ARBA" id="ARBA00022723"/>
    </source>
</evidence>
<dbReference type="InterPro" id="IPR018228">
    <property type="entry name" value="DNase_TatD-rel_CS"/>
</dbReference>
<evidence type="ECO:0000256" key="1">
    <source>
        <dbReference type="ARBA" id="ARBA00009275"/>
    </source>
</evidence>